<dbReference type="Pfam" id="PF03737">
    <property type="entry name" value="RraA-like"/>
    <property type="match status" value="1"/>
</dbReference>
<dbReference type="RefSeq" id="WP_377315768.1">
    <property type="nucleotide sequence ID" value="NZ_JBHUIY010000014.1"/>
</dbReference>
<accession>A0ABW5CAI7</accession>
<protein>
    <recommendedName>
        <fullName evidence="2">Putative 4-hydroxy-4-methyl-2-oxoglutarate aldolase</fullName>
    </recommendedName>
    <alternativeName>
        <fullName evidence="3">Regulator of ribonuclease activity homolog</fullName>
    </alternativeName>
    <alternativeName>
        <fullName evidence="4">RraA-like protein</fullName>
    </alternativeName>
</protein>
<evidence type="ECO:0000256" key="3">
    <source>
        <dbReference type="ARBA" id="ARBA00029596"/>
    </source>
</evidence>
<evidence type="ECO:0000313" key="6">
    <source>
        <dbReference type="Proteomes" id="UP001597296"/>
    </source>
</evidence>
<dbReference type="PANTHER" id="PTHR33254:SF4">
    <property type="entry name" value="4-HYDROXY-4-METHYL-2-OXOGLUTARATE ALDOLASE 3-RELATED"/>
    <property type="match status" value="1"/>
</dbReference>
<proteinExistence type="predicted"/>
<evidence type="ECO:0000256" key="4">
    <source>
        <dbReference type="ARBA" id="ARBA00030169"/>
    </source>
</evidence>
<dbReference type="Proteomes" id="UP001597296">
    <property type="component" value="Unassembled WGS sequence"/>
</dbReference>
<organism evidence="5 6">
    <name type="scientific">Phaeospirillum tilakii</name>
    <dbReference type="NCBI Taxonomy" id="741673"/>
    <lineage>
        <taxon>Bacteria</taxon>
        <taxon>Pseudomonadati</taxon>
        <taxon>Pseudomonadota</taxon>
        <taxon>Alphaproteobacteria</taxon>
        <taxon>Rhodospirillales</taxon>
        <taxon>Rhodospirillaceae</taxon>
        <taxon>Phaeospirillum</taxon>
    </lineage>
</organism>
<sequence>MTIRYLEAAFRRLDAEELAAWREIPTAVASDCLNRNMAMAGAIQALKPGWRLCGQARTVLPAPGDNACVHWLCSTANPGEVVVVAAGGLEDVAMLGEMVTRQSRLRGLGGIVVDGAVRDSAAVVALDLPVFCRGRTARGPHKNFGGYIDAPAAVGGVAVQPGDLILGDEDGVVVVPLAWTDAVLAAARHHLTKEERWVAALERGERLVELFEVGPAERG</sequence>
<keyword evidence="6" id="KW-1185">Reference proteome</keyword>
<name>A0ABW5CAI7_9PROT</name>
<comment type="cofactor">
    <cofactor evidence="1">
        <name>a divalent metal cation</name>
        <dbReference type="ChEBI" id="CHEBI:60240"/>
    </cofactor>
</comment>
<reference evidence="6" key="1">
    <citation type="journal article" date="2019" name="Int. J. Syst. Evol. Microbiol.">
        <title>The Global Catalogue of Microorganisms (GCM) 10K type strain sequencing project: providing services to taxonomists for standard genome sequencing and annotation.</title>
        <authorList>
            <consortium name="The Broad Institute Genomics Platform"/>
            <consortium name="The Broad Institute Genome Sequencing Center for Infectious Disease"/>
            <person name="Wu L."/>
            <person name="Ma J."/>
        </authorList>
    </citation>
    <scope>NUCLEOTIDE SEQUENCE [LARGE SCALE GENOMIC DNA]</scope>
    <source>
        <strain evidence="6">KCTC 15012</strain>
    </source>
</reference>
<dbReference type="SUPFAM" id="SSF89562">
    <property type="entry name" value="RraA-like"/>
    <property type="match status" value="1"/>
</dbReference>
<evidence type="ECO:0000313" key="5">
    <source>
        <dbReference type="EMBL" id="MFD2233868.1"/>
    </source>
</evidence>
<dbReference type="CDD" id="cd16841">
    <property type="entry name" value="RraA_family"/>
    <property type="match status" value="1"/>
</dbReference>
<comment type="caution">
    <text evidence="5">The sequence shown here is derived from an EMBL/GenBank/DDBJ whole genome shotgun (WGS) entry which is preliminary data.</text>
</comment>
<dbReference type="Gene3D" id="3.50.30.40">
    <property type="entry name" value="Ribonuclease E inhibitor RraA/RraA-like"/>
    <property type="match status" value="1"/>
</dbReference>
<evidence type="ECO:0000256" key="2">
    <source>
        <dbReference type="ARBA" id="ARBA00016549"/>
    </source>
</evidence>
<gene>
    <name evidence="5" type="ORF">ACFSNB_08625</name>
</gene>
<dbReference type="EMBL" id="JBHUIY010000014">
    <property type="protein sequence ID" value="MFD2233868.1"/>
    <property type="molecule type" value="Genomic_DNA"/>
</dbReference>
<dbReference type="PANTHER" id="PTHR33254">
    <property type="entry name" value="4-HYDROXY-4-METHYL-2-OXOGLUTARATE ALDOLASE 3-RELATED"/>
    <property type="match status" value="1"/>
</dbReference>
<dbReference type="InterPro" id="IPR036704">
    <property type="entry name" value="RraA/RraA-like_sf"/>
</dbReference>
<evidence type="ECO:0000256" key="1">
    <source>
        <dbReference type="ARBA" id="ARBA00001968"/>
    </source>
</evidence>
<dbReference type="InterPro" id="IPR005493">
    <property type="entry name" value="RraA/RraA-like"/>
</dbReference>